<dbReference type="NCBIfam" id="TIGR01068">
    <property type="entry name" value="thioredoxin"/>
    <property type="match status" value="1"/>
</dbReference>
<evidence type="ECO:0000256" key="2">
    <source>
        <dbReference type="ARBA" id="ARBA00022448"/>
    </source>
</evidence>
<dbReference type="SUPFAM" id="SSF52833">
    <property type="entry name" value="Thioredoxin-like"/>
    <property type="match status" value="1"/>
</dbReference>
<dbReference type="PROSITE" id="PS00194">
    <property type="entry name" value="THIOREDOXIN_1"/>
    <property type="match status" value="1"/>
</dbReference>
<dbReference type="InterPro" id="IPR005746">
    <property type="entry name" value="Thioredoxin"/>
</dbReference>
<accession>T1JIB0</accession>
<evidence type="ECO:0000256" key="1">
    <source>
        <dbReference type="ARBA" id="ARBA00008987"/>
    </source>
</evidence>
<reference evidence="8" key="1">
    <citation type="submission" date="2011-05" db="EMBL/GenBank/DDBJ databases">
        <authorList>
            <person name="Richards S.R."/>
            <person name="Qu J."/>
            <person name="Jiang H."/>
            <person name="Jhangiani S.N."/>
            <person name="Agravi P."/>
            <person name="Goodspeed R."/>
            <person name="Gross S."/>
            <person name="Mandapat C."/>
            <person name="Jackson L."/>
            <person name="Mathew T."/>
            <person name="Pu L."/>
            <person name="Thornton R."/>
            <person name="Saada N."/>
            <person name="Wilczek-Boney K.B."/>
            <person name="Lee S."/>
            <person name="Kovar C."/>
            <person name="Wu Y."/>
            <person name="Scherer S.E."/>
            <person name="Worley K.C."/>
            <person name="Muzny D.M."/>
            <person name="Gibbs R."/>
        </authorList>
    </citation>
    <scope>NUCLEOTIDE SEQUENCE</scope>
    <source>
        <strain evidence="8">Brora</strain>
    </source>
</reference>
<dbReference type="GO" id="GO:0045454">
    <property type="term" value="P:cell redox homeostasis"/>
    <property type="evidence" value="ECO:0007669"/>
    <property type="project" value="TreeGrafter"/>
</dbReference>
<dbReference type="GO" id="GO:0015035">
    <property type="term" value="F:protein-disulfide reductase activity"/>
    <property type="evidence" value="ECO:0007669"/>
    <property type="project" value="InterPro"/>
</dbReference>
<keyword evidence="4" id="KW-1015">Disulfide bond</keyword>
<feature type="domain" description="Thioredoxin" evidence="6">
    <location>
        <begin position="11"/>
        <end position="135"/>
    </location>
</feature>
<dbReference type="FunFam" id="3.40.30.10:FF:000001">
    <property type="entry name" value="Thioredoxin"/>
    <property type="match status" value="1"/>
</dbReference>
<dbReference type="PANTHER" id="PTHR43601:SF3">
    <property type="entry name" value="THIOREDOXIN, MITOCHONDRIAL"/>
    <property type="match status" value="1"/>
</dbReference>
<keyword evidence="8" id="KW-1185">Reference proteome</keyword>
<dbReference type="PANTHER" id="PTHR43601">
    <property type="entry name" value="THIOREDOXIN, MITOCHONDRIAL"/>
    <property type="match status" value="1"/>
</dbReference>
<protein>
    <recommendedName>
        <fullName evidence="6">Thioredoxin domain-containing protein</fullName>
    </recommendedName>
</protein>
<sequence>MQHIVRNTTTLLTQTSKSKFIHTSSVLRDIFTIQDTNDFKKRVLQSDTPVLVDFYADWCAPCKNLTPRLEKIVSFHGTKLHLAKVNVDQHTDLAMEYDVTAVPAIVGMNKGVIVDRVIGLQDDDKLTTFAKRVME</sequence>
<dbReference type="Proteomes" id="UP000014500">
    <property type="component" value="Unassembled WGS sequence"/>
</dbReference>
<dbReference type="PhylomeDB" id="T1JIB0"/>
<evidence type="ECO:0000259" key="6">
    <source>
        <dbReference type="PROSITE" id="PS51352"/>
    </source>
</evidence>
<keyword evidence="5" id="KW-0676">Redox-active center</keyword>
<dbReference type="GO" id="GO:0005739">
    <property type="term" value="C:mitochondrion"/>
    <property type="evidence" value="ECO:0007669"/>
    <property type="project" value="TreeGrafter"/>
</dbReference>
<evidence type="ECO:0000313" key="8">
    <source>
        <dbReference type="Proteomes" id="UP000014500"/>
    </source>
</evidence>
<dbReference type="Gene3D" id="3.40.30.10">
    <property type="entry name" value="Glutaredoxin"/>
    <property type="match status" value="1"/>
</dbReference>
<dbReference type="PROSITE" id="PS51352">
    <property type="entry name" value="THIOREDOXIN_2"/>
    <property type="match status" value="1"/>
</dbReference>
<evidence type="ECO:0000313" key="7">
    <source>
        <dbReference type="EnsemblMetazoa" id="SMAR013591-PA"/>
    </source>
</evidence>
<evidence type="ECO:0000256" key="4">
    <source>
        <dbReference type="ARBA" id="ARBA00023157"/>
    </source>
</evidence>
<evidence type="ECO:0000256" key="3">
    <source>
        <dbReference type="ARBA" id="ARBA00022982"/>
    </source>
</evidence>
<dbReference type="InterPro" id="IPR017937">
    <property type="entry name" value="Thioredoxin_CS"/>
</dbReference>
<comment type="similarity">
    <text evidence="1">Belongs to the thioredoxin family.</text>
</comment>
<dbReference type="EnsemblMetazoa" id="SMAR013591-RA">
    <property type="protein sequence ID" value="SMAR013591-PA"/>
    <property type="gene ID" value="SMAR013591"/>
</dbReference>
<keyword evidence="2" id="KW-0813">Transport</keyword>
<dbReference type="EMBL" id="JH431449">
    <property type="status" value="NOT_ANNOTATED_CDS"/>
    <property type="molecule type" value="Genomic_DNA"/>
</dbReference>
<dbReference type="InterPro" id="IPR036249">
    <property type="entry name" value="Thioredoxin-like_sf"/>
</dbReference>
<dbReference type="CDD" id="cd02947">
    <property type="entry name" value="TRX_family"/>
    <property type="match status" value="1"/>
</dbReference>
<dbReference type="AlphaFoldDB" id="T1JIB0"/>
<dbReference type="OMA" id="VLVIMQN"/>
<dbReference type="HOGENOM" id="CLU_090389_11_2_1"/>
<dbReference type="Pfam" id="PF00085">
    <property type="entry name" value="Thioredoxin"/>
    <property type="match status" value="1"/>
</dbReference>
<dbReference type="eggNOG" id="KOG0910">
    <property type="taxonomic scope" value="Eukaryota"/>
</dbReference>
<proteinExistence type="inferred from homology"/>
<name>T1JIB0_STRMM</name>
<organism evidence="7 8">
    <name type="scientific">Strigamia maritima</name>
    <name type="common">European centipede</name>
    <name type="synonym">Geophilus maritimus</name>
    <dbReference type="NCBI Taxonomy" id="126957"/>
    <lineage>
        <taxon>Eukaryota</taxon>
        <taxon>Metazoa</taxon>
        <taxon>Ecdysozoa</taxon>
        <taxon>Arthropoda</taxon>
        <taxon>Myriapoda</taxon>
        <taxon>Chilopoda</taxon>
        <taxon>Pleurostigmophora</taxon>
        <taxon>Geophilomorpha</taxon>
        <taxon>Linotaeniidae</taxon>
        <taxon>Strigamia</taxon>
    </lineage>
</organism>
<dbReference type="STRING" id="126957.T1JIB0"/>
<keyword evidence="3" id="KW-0249">Electron transport</keyword>
<evidence type="ECO:0000256" key="5">
    <source>
        <dbReference type="ARBA" id="ARBA00023284"/>
    </source>
</evidence>
<reference evidence="7" key="2">
    <citation type="submission" date="2015-02" db="UniProtKB">
        <authorList>
            <consortium name="EnsemblMetazoa"/>
        </authorList>
    </citation>
    <scope>IDENTIFICATION</scope>
</reference>
<dbReference type="InterPro" id="IPR013766">
    <property type="entry name" value="Thioredoxin_domain"/>
</dbReference>